<dbReference type="RefSeq" id="WP_099792743.1">
    <property type="nucleotide sequence ID" value="NZ_JBHLYV010000006.1"/>
</dbReference>
<feature type="domain" description="TonB-dependent receptor plug" evidence="15">
    <location>
        <begin position="60"/>
        <end position="159"/>
    </location>
</feature>
<evidence type="ECO:0000256" key="5">
    <source>
        <dbReference type="ARBA" id="ARBA00022692"/>
    </source>
</evidence>
<dbReference type="Pfam" id="PF00593">
    <property type="entry name" value="TonB_dep_Rec_b-barrel"/>
    <property type="match status" value="1"/>
</dbReference>
<evidence type="ECO:0000259" key="14">
    <source>
        <dbReference type="Pfam" id="PF00593"/>
    </source>
</evidence>
<feature type="region of interest" description="Disordered" evidence="12">
    <location>
        <begin position="27"/>
        <end position="58"/>
    </location>
</feature>
<evidence type="ECO:0000256" key="4">
    <source>
        <dbReference type="ARBA" id="ARBA00022452"/>
    </source>
</evidence>
<dbReference type="Proteomes" id="UP000230390">
    <property type="component" value="Unassembled WGS sequence"/>
</dbReference>
<dbReference type="Pfam" id="PF07715">
    <property type="entry name" value="Plug"/>
    <property type="match status" value="1"/>
</dbReference>
<keyword evidence="5 10" id="KW-0812">Transmembrane</keyword>
<feature type="compositionally biased region" description="Basic and acidic residues" evidence="12">
    <location>
        <begin position="35"/>
        <end position="45"/>
    </location>
</feature>
<gene>
    <name evidence="16" type="ORF">CR105_23375</name>
</gene>
<reference evidence="16 17" key="1">
    <citation type="submission" date="2017-10" db="EMBL/GenBank/DDBJ databases">
        <title>Massilia psychrophilum sp. nov., a novel purple-pigmented bacterium isolated from Tianshan glacier, Xinjiang Municipality, China.</title>
        <authorList>
            <person name="Wang H."/>
        </authorList>
    </citation>
    <scope>NUCLEOTIDE SEQUENCE [LARGE SCALE GENOMIC DNA]</scope>
    <source>
        <strain evidence="16 17">JCM 30074</strain>
    </source>
</reference>
<evidence type="ECO:0000259" key="15">
    <source>
        <dbReference type="Pfam" id="PF07715"/>
    </source>
</evidence>
<evidence type="ECO:0000256" key="13">
    <source>
        <dbReference type="SAM" id="SignalP"/>
    </source>
</evidence>
<evidence type="ECO:0000313" key="17">
    <source>
        <dbReference type="Proteomes" id="UP000230390"/>
    </source>
</evidence>
<evidence type="ECO:0000256" key="2">
    <source>
        <dbReference type="ARBA" id="ARBA00009810"/>
    </source>
</evidence>
<dbReference type="InterPro" id="IPR039426">
    <property type="entry name" value="TonB-dep_rcpt-like"/>
</dbReference>
<dbReference type="InterPro" id="IPR037066">
    <property type="entry name" value="Plug_dom_sf"/>
</dbReference>
<dbReference type="PANTHER" id="PTHR40980">
    <property type="entry name" value="PLUG DOMAIN-CONTAINING PROTEIN"/>
    <property type="match status" value="1"/>
</dbReference>
<keyword evidence="9 10" id="KW-0998">Cell outer membrane</keyword>
<protein>
    <submittedName>
        <fullName evidence="16">Outer membrane receptor protein</fullName>
    </submittedName>
</protein>
<dbReference type="PANTHER" id="PTHR40980:SF4">
    <property type="entry name" value="TONB-DEPENDENT RECEPTOR-LIKE BETA-BARREL DOMAIN-CONTAINING PROTEIN"/>
    <property type="match status" value="1"/>
</dbReference>
<keyword evidence="6 11" id="KW-0798">TonB box</keyword>
<dbReference type="AlphaFoldDB" id="A0A2G8T911"/>
<keyword evidence="8 16" id="KW-0675">Receptor</keyword>
<comment type="caution">
    <text evidence="16">The sequence shown here is derived from an EMBL/GenBank/DDBJ whole genome shotgun (WGS) entry which is preliminary data.</text>
</comment>
<proteinExistence type="inferred from homology"/>
<keyword evidence="3 10" id="KW-0813">Transport</keyword>
<accession>A0A2G8T911</accession>
<evidence type="ECO:0000256" key="3">
    <source>
        <dbReference type="ARBA" id="ARBA00022448"/>
    </source>
</evidence>
<evidence type="ECO:0000256" key="11">
    <source>
        <dbReference type="RuleBase" id="RU003357"/>
    </source>
</evidence>
<evidence type="ECO:0000256" key="12">
    <source>
        <dbReference type="SAM" id="MobiDB-lite"/>
    </source>
</evidence>
<dbReference type="InterPro" id="IPR000531">
    <property type="entry name" value="Beta-barrel_TonB"/>
</dbReference>
<dbReference type="Gene3D" id="2.40.170.20">
    <property type="entry name" value="TonB-dependent receptor, beta-barrel domain"/>
    <property type="match status" value="1"/>
</dbReference>
<dbReference type="GO" id="GO:0009279">
    <property type="term" value="C:cell outer membrane"/>
    <property type="evidence" value="ECO:0007669"/>
    <property type="project" value="UniProtKB-SubCell"/>
</dbReference>
<comment type="similarity">
    <text evidence="2 10 11">Belongs to the TonB-dependent receptor family.</text>
</comment>
<dbReference type="OrthoDB" id="8671598at2"/>
<sequence>MSSRQHHLRLAVIAAALSAAMSAHAQQAASAPAEKPAKPADEKMQQVEVRGSTEAYNPRRDDTASKIVVNHDEIVKYGDTSVVDVLKRLPGITVSGGSARGGGEVRMRGLGAGYTQILLNGEAAPAGFSLDSLAPDVIERIEVLRSASAEFSTQSIAGTINIILKKAIKKGQRELKAGVGKGAGFVNPTANLQLSDKLGQMSYSFTANVFHRKYEQDTPSEQEGFDPAGRLVMQRNSQSRDNGQFSAINLSPRLNWTLANGDTITSQSFVNVNRYRGNDNVATFTTVGPQPAYPRAWFHNLNENEFFRTDLNWVHKLETGAKLDLKVGGVVGGLGNEQRRLGFNPAGAQTLDSEVLSKGTDRGVTSTGKFSTPMFEGHALSVGWDGGISTRDDQRAERGLPVELFDARVDRFAAYAQDEWNITPRWSVYLGARWEGIRTRTAGNTFDTAETTSSVWSPLFQTLYKLPGTKSDQVRFAVTRTYKAPNTQSLIPRRFKSVNNSSTEPDFQGNPDLKPELALGLDASYEHYWGEGALLSASASMRRIDNFTRNGVLFDGERWVQLPVNDGRATTRGIELEAKFPLKSLIATAPALDLRASVSRNWSSVDAVPGPNNRLNAQTPFSATLGVDYKLGALTTGGSFAFKTGGPVRISTTQSSYQTARRELEVYGLWKFSPQNQLRVAVSNILGQGYEAQNTYADQFGTVNRSTSYKGPVVLRATMEMKF</sequence>
<dbReference type="CDD" id="cd01347">
    <property type="entry name" value="ligand_gated_channel"/>
    <property type="match status" value="1"/>
</dbReference>
<feature type="domain" description="TonB-dependent receptor-like beta-barrel" evidence="14">
    <location>
        <begin position="260"/>
        <end position="684"/>
    </location>
</feature>
<evidence type="ECO:0000256" key="10">
    <source>
        <dbReference type="PROSITE-ProRule" id="PRU01360"/>
    </source>
</evidence>
<dbReference type="InterPro" id="IPR012910">
    <property type="entry name" value="Plug_dom"/>
</dbReference>
<dbReference type="SUPFAM" id="SSF56935">
    <property type="entry name" value="Porins"/>
    <property type="match status" value="1"/>
</dbReference>
<comment type="subcellular location">
    <subcellularLocation>
        <location evidence="1 10">Cell outer membrane</location>
        <topology evidence="1 10">Multi-pass membrane protein</topology>
    </subcellularLocation>
</comment>
<evidence type="ECO:0000256" key="6">
    <source>
        <dbReference type="ARBA" id="ARBA00023077"/>
    </source>
</evidence>
<evidence type="ECO:0000313" key="16">
    <source>
        <dbReference type="EMBL" id="PIL42556.1"/>
    </source>
</evidence>
<keyword evidence="4 10" id="KW-1134">Transmembrane beta strand</keyword>
<evidence type="ECO:0000256" key="8">
    <source>
        <dbReference type="ARBA" id="ARBA00023170"/>
    </source>
</evidence>
<organism evidence="16 17">
    <name type="scientific">Massilia eurypsychrophila</name>
    <dbReference type="NCBI Taxonomy" id="1485217"/>
    <lineage>
        <taxon>Bacteria</taxon>
        <taxon>Pseudomonadati</taxon>
        <taxon>Pseudomonadota</taxon>
        <taxon>Betaproteobacteria</taxon>
        <taxon>Burkholderiales</taxon>
        <taxon>Oxalobacteraceae</taxon>
        <taxon>Telluria group</taxon>
        <taxon>Massilia</taxon>
    </lineage>
</organism>
<dbReference type="Gene3D" id="2.170.130.10">
    <property type="entry name" value="TonB-dependent receptor, plug domain"/>
    <property type="match status" value="1"/>
</dbReference>
<keyword evidence="13" id="KW-0732">Signal</keyword>
<evidence type="ECO:0000256" key="9">
    <source>
        <dbReference type="ARBA" id="ARBA00023237"/>
    </source>
</evidence>
<feature type="chain" id="PRO_5013963695" evidence="13">
    <location>
        <begin position="26"/>
        <end position="723"/>
    </location>
</feature>
<dbReference type="EMBL" id="PDOC01000024">
    <property type="protein sequence ID" value="PIL42556.1"/>
    <property type="molecule type" value="Genomic_DNA"/>
</dbReference>
<keyword evidence="17" id="KW-1185">Reference proteome</keyword>
<evidence type="ECO:0000256" key="1">
    <source>
        <dbReference type="ARBA" id="ARBA00004571"/>
    </source>
</evidence>
<name>A0A2G8T911_9BURK</name>
<keyword evidence="7 10" id="KW-0472">Membrane</keyword>
<dbReference type="PROSITE" id="PS52016">
    <property type="entry name" value="TONB_DEPENDENT_REC_3"/>
    <property type="match status" value="1"/>
</dbReference>
<dbReference type="InterPro" id="IPR036942">
    <property type="entry name" value="Beta-barrel_TonB_sf"/>
</dbReference>
<feature type="signal peptide" evidence="13">
    <location>
        <begin position="1"/>
        <end position="25"/>
    </location>
</feature>
<evidence type="ECO:0000256" key="7">
    <source>
        <dbReference type="ARBA" id="ARBA00023136"/>
    </source>
</evidence>